<dbReference type="AlphaFoldDB" id="A0A4Y2HMG9"/>
<gene>
    <name evidence="1" type="ORF">AVEN_235184_1</name>
</gene>
<keyword evidence="2" id="KW-1185">Reference proteome</keyword>
<proteinExistence type="predicted"/>
<feature type="non-terminal residue" evidence="1">
    <location>
        <position position="85"/>
    </location>
</feature>
<organism evidence="1 2">
    <name type="scientific">Araneus ventricosus</name>
    <name type="common">Orbweaver spider</name>
    <name type="synonym">Epeira ventricosa</name>
    <dbReference type="NCBI Taxonomy" id="182803"/>
    <lineage>
        <taxon>Eukaryota</taxon>
        <taxon>Metazoa</taxon>
        <taxon>Ecdysozoa</taxon>
        <taxon>Arthropoda</taxon>
        <taxon>Chelicerata</taxon>
        <taxon>Arachnida</taxon>
        <taxon>Araneae</taxon>
        <taxon>Araneomorphae</taxon>
        <taxon>Entelegynae</taxon>
        <taxon>Araneoidea</taxon>
        <taxon>Araneidae</taxon>
        <taxon>Araneus</taxon>
    </lineage>
</organism>
<dbReference type="InterPro" id="IPR036056">
    <property type="entry name" value="Fibrinogen-like_C"/>
</dbReference>
<dbReference type="EMBL" id="BGPR01103408">
    <property type="protein sequence ID" value="GBM66293.1"/>
    <property type="molecule type" value="Genomic_DNA"/>
</dbReference>
<accession>A0A4Y2HMG9</accession>
<protein>
    <recommendedName>
        <fullName evidence="3">Fibrinogen C-terminal domain-containing protein</fullName>
    </recommendedName>
</protein>
<reference evidence="1 2" key="1">
    <citation type="journal article" date="2019" name="Sci. Rep.">
        <title>Orb-weaving spider Araneus ventricosus genome elucidates the spidroin gene catalogue.</title>
        <authorList>
            <person name="Kono N."/>
            <person name="Nakamura H."/>
            <person name="Ohtoshi R."/>
            <person name="Moran D.A.P."/>
            <person name="Shinohara A."/>
            <person name="Yoshida Y."/>
            <person name="Fujiwara M."/>
            <person name="Mori M."/>
            <person name="Tomita M."/>
            <person name="Arakawa K."/>
        </authorList>
    </citation>
    <scope>NUCLEOTIDE SEQUENCE [LARGE SCALE GENOMIC DNA]</scope>
</reference>
<name>A0A4Y2HMG9_ARAVE</name>
<evidence type="ECO:0000313" key="1">
    <source>
        <dbReference type="EMBL" id="GBM66293.1"/>
    </source>
</evidence>
<evidence type="ECO:0000313" key="2">
    <source>
        <dbReference type="Proteomes" id="UP000499080"/>
    </source>
</evidence>
<dbReference type="SUPFAM" id="SSF56496">
    <property type="entry name" value="Fibrinogen C-terminal domain-like"/>
    <property type="match status" value="1"/>
</dbReference>
<sequence length="85" mass="9811">MDKDLVDSFINRNVGGDALKIQNNKEFSLKDKGKMRKAQQFKGGWWYENIGHICNLTIKPGTNEIQSVNLYLWRQNENLAGVEIK</sequence>
<evidence type="ECO:0008006" key="3">
    <source>
        <dbReference type="Google" id="ProtNLM"/>
    </source>
</evidence>
<comment type="caution">
    <text evidence="1">The sequence shown here is derived from an EMBL/GenBank/DDBJ whole genome shotgun (WGS) entry which is preliminary data.</text>
</comment>
<dbReference type="Gene3D" id="4.10.530.10">
    <property type="entry name" value="Gamma-fibrinogen Carboxyl Terminal Fragment, domain 2"/>
    <property type="match status" value="1"/>
</dbReference>
<dbReference type="Proteomes" id="UP000499080">
    <property type="component" value="Unassembled WGS sequence"/>
</dbReference>